<evidence type="ECO:0000256" key="6">
    <source>
        <dbReference type="ARBA" id="ARBA00023242"/>
    </source>
</evidence>
<dbReference type="AlphaFoldDB" id="A0A8C6IGS5"/>
<dbReference type="InterPro" id="IPR057261">
    <property type="entry name" value="Sororin-like_M"/>
</dbReference>
<accession>A0A8C6IGS5</accession>
<dbReference type="Proteomes" id="UP000694415">
    <property type="component" value="Unplaced"/>
</dbReference>
<evidence type="ECO:0000256" key="3">
    <source>
        <dbReference type="ARBA" id="ARBA00022454"/>
    </source>
</evidence>
<keyword evidence="5" id="KW-0498">Mitosis</keyword>
<evidence type="ECO:0000313" key="10">
    <source>
        <dbReference type="Ensembl" id="ENSMSIP00000036316.1"/>
    </source>
</evidence>
<sequence>MAERRTRSGGAAQRSGPRTSLTKPSKSSKRKSGSDLRNSFPEIWPRTTPAVPVRKAIVLKKIVAHAVEVPDVHTVRRSPRISFILEKENNPPLKVPTKEDLFKTCSVPGTPSSTPVLYTQNVESDSGEAELDSRDLEMSQKVRRSYSRLQSLGCASTSTPGRRSFFGFEGPDDLPGVSPVVCSKLIETPKVPAKDLVPDSTKDLVPDRTKDLVPARTLPGISPPVVKEKRKKKVPEILSSAGRQRVHSKQALKTAMQPAEPQLEEPKDSGEPNIEPSSEPALDEQREPTVTFLFTLLNTPEPIDDETTDTDIYENQFIDEDDWGPRRTSEEIELLQRDCRRLEESLYANQRENLALEEKLENLPTVVYEDLESIMIIPEESRLTQETDENSQVKAEGHSEESKGQPGGSRGYPGGSRGYPGGSRGYPGGSPTS</sequence>
<evidence type="ECO:0000256" key="7">
    <source>
        <dbReference type="ARBA" id="ARBA00023306"/>
    </source>
</evidence>
<dbReference type="GO" id="GO:0051301">
    <property type="term" value="P:cell division"/>
    <property type="evidence" value="ECO:0007669"/>
    <property type="project" value="UniProtKB-KW"/>
</dbReference>
<feature type="region of interest" description="Disordered" evidence="8">
    <location>
        <begin position="378"/>
        <end position="433"/>
    </location>
</feature>
<name>A0A8C6IGS5_MUSSI</name>
<dbReference type="PANTHER" id="PTHR31092:SF2">
    <property type="entry name" value="SORORIN"/>
    <property type="match status" value="1"/>
</dbReference>
<evidence type="ECO:0000256" key="1">
    <source>
        <dbReference type="ARBA" id="ARBA00004123"/>
    </source>
</evidence>
<evidence type="ECO:0000256" key="5">
    <source>
        <dbReference type="ARBA" id="ARBA00022776"/>
    </source>
</evidence>
<evidence type="ECO:0000256" key="8">
    <source>
        <dbReference type="SAM" id="MobiDB-lite"/>
    </source>
</evidence>
<dbReference type="GO" id="GO:0006302">
    <property type="term" value="P:double-strand break repair"/>
    <property type="evidence" value="ECO:0007669"/>
    <property type="project" value="TreeGrafter"/>
</dbReference>
<evidence type="ECO:0000313" key="11">
    <source>
        <dbReference type="Proteomes" id="UP000694415"/>
    </source>
</evidence>
<dbReference type="GO" id="GO:0005634">
    <property type="term" value="C:nucleus"/>
    <property type="evidence" value="ECO:0007669"/>
    <property type="project" value="UniProtKB-SubCell"/>
</dbReference>
<evidence type="ECO:0000256" key="4">
    <source>
        <dbReference type="ARBA" id="ARBA00022618"/>
    </source>
</evidence>
<organism evidence="10 11">
    <name type="scientific">Mus spicilegus</name>
    <name type="common">Mound-building mouse</name>
    <dbReference type="NCBI Taxonomy" id="10103"/>
    <lineage>
        <taxon>Eukaryota</taxon>
        <taxon>Metazoa</taxon>
        <taxon>Chordata</taxon>
        <taxon>Craniata</taxon>
        <taxon>Vertebrata</taxon>
        <taxon>Euteleostomi</taxon>
        <taxon>Mammalia</taxon>
        <taxon>Eutheria</taxon>
        <taxon>Euarchontoglires</taxon>
        <taxon>Glires</taxon>
        <taxon>Rodentia</taxon>
        <taxon>Myomorpha</taxon>
        <taxon>Muroidea</taxon>
        <taxon>Muridae</taxon>
        <taxon>Murinae</taxon>
        <taxon>Mus</taxon>
        <taxon>Mus</taxon>
    </lineage>
</organism>
<feature type="region of interest" description="Disordered" evidence="8">
    <location>
        <begin position="1"/>
        <end position="45"/>
    </location>
</feature>
<dbReference type="Pfam" id="PF09666">
    <property type="entry name" value="Sororin_middle"/>
    <property type="match status" value="1"/>
</dbReference>
<feature type="region of interest" description="Disordered" evidence="8">
    <location>
        <begin position="214"/>
        <end position="287"/>
    </location>
</feature>
<protein>
    <recommendedName>
        <fullName evidence="9">Sororin-like middle region domain-containing protein</fullName>
    </recommendedName>
</protein>
<reference evidence="10" key="2">
    <citation type="submission" date="2025-09" db="UniProtKB">
        <authorList>
            <consortium name="Ensembl"/>
        </authorList>
    </citation>
    <scope>IDENTIFICATION</scope>
</reference>
<reference evidence="10" key="1">
    <citation type="submission" date="2025-08" db="UniProtKB">
        <authorList>
            <consortium name="Ensembl"/>
        </authorList>
    </citation>
    <scope>IDENTIFICATION</scope>
</reference>
<keyword evidence="6" id="KW-0539">Nucleus</keyword>
<dbReference type="PANTHER" id="PTHR31092">
    <property type="entry name" value="SORORIN"/>
    <property type="match status" value="1"/>
</dbReference>
<keyword evidence="7" id="KW-0131">Cell cycle</keyword>
<feature type="compositionally biased region" description="Gly residues" evidence="8">
    <location>
        <begin position="405"/>
        <end position="433"/>
    </location>
</feature>
<dbReference type="GeneTree" id="ENSGT00390000010028"/>
<dbReference type="GO" id="GO:0005694">
    <property type="term" value="C:chromosome"/>
    <property type="evidence" value="ECO:0007669"/>
    <property type="project" value="UniProtKB-SubCell"/>
</dbReference>
<feature type="domain" description="Sororin-like middle region" evidence="9">
    <location>
        <begin position="88"/>
        <end position="228"/>
    </location>
</feature>
<evidence type="ECO:0000256" key="2">
    <source>
        <dbReference type="ARBA" id="ARBA00004286"/>
    </source>
</evidence>
<dbReference type="Ensembl" id="ENSMSIT00000045742.1">
    <property type="protein sequence ID" value="ENSMSIP00000036316.1"/>
    <property type="gene ID" value="ENSMSIG00000030228.1"/>
</dbReference>
<dbReference type="GO" id="GO:0031536">
    <property type="term" value="P:positive regulation of exit from mitosis"/>
    <property type="evidence" value="ECO:0007669"/>
    <property type="project" value="TreeGrafter"/>
</dbReference>
<dbReference type="InterPro" id="IPR018605">
    <property type="entry name" value="Sororin"/>
</dbReference>
<evidence type="ECO:0000259" key="9">
    <source>
        <dbReference type="Pfam" id="PF09666"/>
    </source>
</evidence>
<keyword evidence="3" id="KW-0158">Chromosome</keyword>
<keyword evidence="4" id="KW-0132">Cell division</keyword>
<proteinExistence type="predicted"/>
<dbReference type="GO" id="GO:0007064">
    <property type="term" value="P:mitotic sister chromatid cohesion"/>
    <property type="evidence" value="ECO:0007669"/>
    <property type="project" value="TreeGrafter"/>
</dbReference>
<comment type="subcellular location">
    <subcellularLocation>
        <location evidence="2">Chromosome</location>
    </subcellularLocation>
    <subcellularLocation>
        <location evidence="1">Nucleus</location>
    </subcellularLocation>
</comment>
<dbReference type="GO" id="GO:0007080">
    <property type="term" value="P:mitotic metaphase chromosome alignment"/>
    <property type="evidence" value="ECO:0007669"/>
    <property type="project" value="TreeGrafter"/>
</dbReference>
<keyword evidence="11" id="KW-1185">Reference proteome</keyword>